<dbReference type="OrthoDB" id="5170726at2"/>
<keyword evidence="1" id="KW-0732">Signal</keyword>
<sequence>MEYSEETVQAVEELPPYVPGTRFSGVLRHFGVSLADMIPRWEDGFRKFHPDARFEDDLCKASGIIGVMTGVAELGASGRESVLTEFLSFGEKLKRMPAEIAVATGALDVAGGSYGLAAFVHESNPITGLNVDQLDGIFGAERTGGFKEIRWNPTAARGAEKDIRTWGQLGLEDHWADAPIQTYGFAQTGMTTFFEREVFGGGRKWNPNYREYVEAGSKQQAPGALTTKDMMAALSENPYGIALAGLYHADGFEHVRPLQLAPHGSEAFYAPDADSFATRKYPLARNVYLVVDPGAEGPQAEGTREYLRYVLSRDGQRAILDQGVYFPLPQEILLRERAKLS</sequence>
<dbReference type="PANTHER" id="PTHR30570">
    <property type="entry name" value="PERIPLASMIC PHOSPHATE BINDING COMPONENT OF PHOSPHATE ABC TRANSPORTER"/>
    <property type="match status" value="1"/>
</dbReference>
<dbReference type="Proteomes" id="UP000295511">
    <property type="component" value="Unassembled WGS sequence"/>
</dbReference>
<feature type="domain" description="PBP" evidence="2">
    <location>
        <begin position="115"/>
        <end position="313"/>
    </location>
</feature>
<accession>A0A4R5KH47</accession>
<dbReference type="InterPro" id="IPR024370">
    <property type="entry name" value="PBP_domain"/>
</dbReference>
<dbReference type="Gene3D" id="3.40.190.10">
    <property type="entry name" value="Periplasmic binding protein-like II"/>
    <property type="match status" value="2"/>
</dbReference>
<dbReference type="InterPro" id="IPR050811">
    <property type="entry name" value="Phosphate_ABC_transporter"/>
</dbReference>
<reference evidence="3 4" key="1">
    <citation type="submission" date="2019-03" db="EMBL/GenBank/DDBJ databases">
        <title>Whole genome sequence of Arthrobacter sp JH1-1.</title>
        <authorList>
            <person name="Trinh H.N."/>
        </authorList>
    </citation>
    <scope>NUCLEOTIDE SEQUENCE [LARGE SCALE GENOMIC DNA]</scope>
    <source>
        <strain evidence="3 4">JH1-1</strain>
    </source>
</reference>
<dbReference type="PANTHER" id="PTHR30570:SF6">
    <property type="entry name" value="PHOSPHATE-BINDING PROTEIN PSTS"/>
    <property type="match status" value="1"/>
</dbReference>
<dbReference type="SUPFAM" id="SSF53850">
    <property type="entry name" value="Periplasmic binding protein-like II"/>
    <property type="match status" value="1"/>
</dbReference>
<dbReference type="AlphaFoldDB" id="A0A4R5KH47"/>
<keyword evidence="4" id="KW-1185">Reference proteome</keyword>
<name>A0A4R5KH47_9MICC</name>
<dbReference type="EMBL" id="SMRU01000018">
    <property type="protein sequence ID" value="TDF93667.1"/>
    <property type="molecule type" value="Genomic_DNA"/>
</dbReference>
<protein>
    <submittedName>
        <fullName evidence="3">Phosphate ABC transporter substrate-binding protein</fullName>
    </submittedName>
</protein>
<evidence type="ECO:0000313" key="3">
    <source>
        <dbReference type="EMBL" id="TDF93667.1"/>
    </source>
</evidence>
<proteinExistence type="predicted"/>
<comment type="caution">
    <text evidence="3">The sequence shown here is derived from an EMBL/GenBank/DDBJ whole genome shotgun (WGS) entry which is preliminary data.</text>
</comment>
<dbReference type="Pfam" id="PF12849">
    <property type="entry name" value="PBP_like_2"/>
    <property type="match status" value="1"/>
</dbReference>
<evidence type="ECO:0000256" key="1">
    <source>
        <dbReference type="ARBA" id="ARBA00022729"/>
    </source>
</evidence>
<evidence type="ECO:0000259" key="2">
    <source>
        <dbReference type="Pfam" id="PF12849"/>
    </source>
</evidence>
<gene>
    <name evidence="3" type="ORF">E1809_15665</name>
</gene>
<dbReference type="RefSeq" id="WP_133205171.1">
    <property type="nucleotide sequence ID" value="NZ_SMRU01000018.1"/>
</dbReference>
<evidence type="ECO:0000313" key="4">
    <source>
        <dbReference type="Proteomes" id="UP000295511"/>
    </source>
</evidence>
<organism evidence="3 4">
    <name type="scientific">Arthrobacter terricola</name>
    <dbReference type="NCBI Taxonomy" id="2547396"/>
    <lineage>
        <taxon>Bacteria</taxon>
        <taxon>Bacillati</taxon>
        <taxon>Actinomycetota</taxon>
        <taxon>Actinomycetes</taxon>
        <taxon>Micrococcales</taxon>
        <taxon>Micrococcaceae</taxon>
        <taxon>Arthrobacter</taxon>
    </lineage>
</organism>